<dbReference type="PRINTS" id="PR00040">
    <property type="entry name" value="HTHMERR"/>
</dbReference>
<comment type="caution">
    <text evidence="3">The sequence shown here is derived from an EMBL/GenBank/DDBJ whole genome shotgun (WGS) entry which is preliminary data.</text>
</comment>
<dbReference type="SMART" id="SM00422">
    <property type="entry name" value="HTH_MERR"/>
    <property type="match status" value="1"/>
</dbReference>
<organism evidence="3 4">
    <name type="scientific">Parageobacillus caldoxylosilyticus NBRC 107762</name>
    <dbReference type="NCBI Taxonomy" id="1220594"/>
    <lineage>
        <taxon>Bacteria</taxon>
        <taxon>Bacillati</taxon>
        <taxon>Bacillota</taxon>
        <taxon>Bacilli</taxon>
        <taxon>Bacillales</taxon>
        <taxon>Anoxybacillaceae</taxon>
        <taxon>Saccharococcus</taxon>
    </lineage>
</organism>
<dbReference type="AlphaFoldDB" id="A0A023DL83"/>
<evidence type="ECO:0000256" key="1">
    <source>
        <dbReference type="ARBA" id="ARBA00023125"/>
    </source>
</evidence>
<dbReference type="GO" id="GO:0003677">
    <property type="term" value="F:DNA binding"/>
    <property type="evidence" value="ECO:0007669"/>
    <property type="project" value="UniProtKB-KW"/>
</dbReference>
<proteinExistence type="predicted"/>
<dbReference type="GO" id="GO:0003700">
    <property type="term" value="F:DNA-binding transcription factor activity"/>
    <property type="evidence" value="ECO:0007669"/>
    <property type="project" value="InterPro"/>
</dbReference>
<name>A0A023DL83_9BACL</name>
<sequence length="81" mass="9729">MDRNFYRITEFARKASVSVRTLRYYDKLGLLVPKHNQSGHRLYTDEDLIQLQYILSLKFLGFSLKKLKIFLKLMLNIFKND</sequence>
<dbReference type="PANTHER" id="PTHR30204">
    <property type="entry name" value="REDOX-CYCLING DRUG-SENSING TRANSCRIPTIONAL ACTIVATOR SOXR"/>
    <property type="match status" value="1"/>
</dbReference>
<dbReference type="SUPFAM" id="SSF46955">
    <property type="entry name" value="Putative DNA-binding domain"/>
    <property type="match status" value="1"/>
</dbReference>
<dbReference type="InterPro" id="IPR009061">
    <property type="entry name" value="DNA-bd_dom_put_sf"/>
</dbReference>
<keyword evidence="4" id="KW-1185">Reference proteome</keyword>
<evidence type="ECO:0000313" key="3">
    <source>
        <dbReference type="EMBL" id="GAJ41806.1"/>
    </source>
</evidence>
<evidence type="ECO:0000313" key="4">
    <source>
        <dbReference type="Proteomes" id="UP000023561"/>
    </source>
</evidence>
<reference evidence="3 4" key="1">
    <citation type="submission" date="2014-04" db="EMBL/GenBank/DDBJ databases">
        <title>Whole genome shotgun sequence of Geobacillus caldoxylosilyticus NBRC 107762.</title>
        <authorList>
            <person name="Hosoyama A."/>
            <person name="Hosoyama Y."/>
            <person name="Katano-Makiyama Y."/>
            <person name="Tsuchikane K."/>
            <person name="Ohji S."/>
            <person name="Ichikawa N."/>
            <person name="Yamazoe A."/>
            <person name="Fujita N."/>
        </authorList>
    </citation>
    <scope>NUCLEOTIDE SEQUENCE [LARGE SCALE GENOMIC DNA]</scope>
    <source>
        <strain evidence="3 4">NBRC 107762</strain>
    </source>
</reference>
<keyword evidence="1" id="KW-0238">DNA-binding</keyword>
<dbReference type="Proteomes" id="UP000023561">
    <property type="component" value="Unassembled WGS sequence"/>
</dbReference>
<dbReference type="EMBL" id="BAWO01000101">
    <property type="protein sequence ID" value="GAJ41806.1"/>
    <property type="molecule type" value="Genomic_DNA"/>
</dbReference>
<dbReference type="Gene3D" id="1.10.1660.10">
    <property type="match status" value="1"/>
</dbReference>
<dbReference type="RefSeq" id="WP_042412393.1">
    <property type="nucleotide sequence ID" value="NZ_BAWO01000101.1"/>
</dbReference>
<dbReference type="PANTHER" id="PTHR30204:SF96">
    <property type="entry name" value="CHROMOSOME-ANCHORING PROTEIN RACA"/>
    <property type="match status" value="1"/>
</dbReference>
<feature type="domain" description="HTH merR-type" evidence="2">
    <location>
        <begin position="6"/>
        <end position="74"/>
    </location>
</feature>
<dbReference type="GeneID" id="301194937"/>
<dbReference type="OrthoDB" id="1894615at2"/>
<dbReference type="Pfam" id="PF13411">
    <property type="entry name" value="MerR_1"/>
    <property type="match status" value="1"/>
</dbReference>
<dbReference type="InterPro" id="IPR047057">
    <property type="entry name" value="MerR_fam"/>
</dbReference>
<dbReference type="CDD" id="cd01106">
    <property type="entry name" value="HTH_TipAL-Mta"/>
    <property type="match status" value="1"/>
</dbReference>
<accession>A0A023DL83</accession>
<gene>
    <name evidence="3" type="ORF">GCA01S_101_00050</name>
</gene>
<protein>
    <recommendedName>
        <fullName evidence="2">HTH merR-type domain-containing protein</fullName>
    </recommendedName>
</protein>
<dbReference type="InterPro" id="IPR000551">
    <property type="entry name" value="MerR-type_HTH_dom"/>
</dbReference>
<evidence type="ECO:0000259" key="2">
    <source>
        <dbReference type="SMART" id="SM00422"/>
    </source>
</evidence>